<evidence type="ECO:0000256" key="2">
    <source>
        <dbReference type="SAM" id="MobiDB-lite"/>
    </source>
</evidence>
<dbReference type="InterPro" id="IPR036526">
    <property type="entry name" value="C-N_Hydrolase_sf"/>
</dbReference>
<evidence type="ECO:0000313" key="4">
    <source>
        <dbReference type="EMBL" id="ABG03213.1"/>
    </source>
</evidence>
<comment type="similarity">
    <text evidence="1">Belongs to the carbon-nitrogen hydrolase superfamily. Nitrilase family.</text>
</comment>
<dbReference type="eggNOG" id="COG0388">
    <property type="taxonomic scope" value="Bacteria"/>
</dbReference>
<evidence type="ECO:0000259" key="3">
    <source>
        <dbReference type="PROSITE" id="PS50263"/>
    </source>
</evidence>
<dbReference type="PROSITE" id="PS50263">
    <property type="entry name" value="CN_HYDROLASE"/>
    <property type="match status" value="1"/>
</dbReference>
<dbReference type="STRING" id="266117.Rxyl_0235"/>
<dbReference type="CDD" id="cd07564">
    <property type="entry name" value="nitrilases_CHs"/>
    <property type="match status" value="1"/>
</dbReference>
<dbReference type="EMBL" id="CP000386">
    <property type="protein sequence ID" value="ABG03213.1"/>
    <property type="molecule type" value="Genomic_DNA"/>
</dbReference>
<feature type="region of interest" description="Disordered" evidence="2">
    <location>
        <begin position="340"/>
        <end position="359"/>
    </location>
</feature>
<gene>
    <name evidence="4" type="ordered locus">Rxyl_0235</name>
</gene>
<evidence type="ECO:0000313" key="5">
    <source>
        <dbReference type="Proteomes" id="UP000006637"/>
    </source>
</evidence>
<keyword evidence="4" id="KW-0378">Hydrolase</keyword>
<sequence length="359" mass="39581">MDSQFPKSFRAAAVQASPVHLKPDATVDKLESLVAEAARGGAQLVVFSESFIPAFPVWNLVLPPVDQHDLFRRLFLNSVLVPGPITRRLAEIAKRHDVYLSVGVTERTNISMGCLYNTNLLFAPTGELLNHRRKLVPTWAEKLTHAWGDASDLRPVQTELGNIGVLICGENTNPLARYTLLAQGEQIHIATYPPAWPFRRTGGRQTYNLRKAIEIRSAAHAFEGKVFNIVSSGLLDEGIIKDIIAIAPDLEPTLREAPAPASMILGPTGEPLVEPLVGDEGIIYADIDVTESIEVKQAHDIVGYYQRFDVFQLTVDQRPQLPINLIRGPETSYDSRMGAETVETAVEEDRASSESTTIR</sequence>
<dbReference type="InterPro" id="IPR044149">
    <property type="entry name" value="Nitrilases_CHs"/>
</dbReference>
<protein>
    <submittedName>
        <fullName evidence="4">Nitrilase</fullName>
        <ecNumber evidence="4">3.5.5.1</ecNumber>
    </submittedName>
</protein>
<reference evidence="4 5" key="1">
    <citation type="submission" date="2006-06" db="EMBL/GenBank/DDBJ databases">
        <title>Complete sequence of Rubrobacter xylanophilus DSM 9941.</title>
        <authorList>
            <consortium name="US DOE Joint Genome Institute"/>
            <person name="Copeland A."/>
            <person name="Lucas S."/>
            <person name="Lapidus A."/>
            <person name="Barry K."/>
            <person name="Detter J.C."/>
            <person name="Glavina del Rio T."/>
            <person name="Hammon N."/>
            <person name="Israni S."/>
            <person name="Dalin E."/>
            <person name="Tice H."/>
            <person name="Pitluck S."/>
            <person name="Munk A.C."/>
            <person name="Brettin T."/>
            <person name="Bruce D."/>
            <person name="Han C."/>
            <person name="Tapia R."/>
            <person name="Gilna P."/>
            <person name="Schmutz J."/>
            <person name="Larimer F."/>
            <person name="Land M."/>
            <person name="Hauser L."/>
            <person name="Kyrpides N."/>
            <person name="Lykidis A."/>
            <person name="da Costa M.S."/>
            <person name="Rainey F.A."/>
            <person name="Empadinhas N."/>
            <person name="Jolivet E."/>
            <person name="Battista J.R."/>
            <person name="Richardson P."/>
        </authorList>
    </citation>
    <scope>NUCLEOTIDE SEQUENCE [LARGE SCALE GENOMIC DNA]</scope>
    <source>
        <strain evidence="5">DSM 9941 / NBRC 16129 / PRD-1</strain>
    </source>
</reference>
<dbReference type="AlphaFoldDB" id="Q1AZG5"/>
<dbReference type="GO" id="GO:0000257">
    <property type="term" value="F:nitrilase activity"/>
    <property type="evidence" value="ECO:0007669"/>
    <property type="project" value="UniProtKB-EC"/>
</dbReference>
<dbReference type="HOGENOM" id="CLU_030130_6_2_11"/>
<keyword evidence="5" id="KW-1185">Reference proteome</keyword>
<dbReference type="KEGG" id="rxy:Rxyl_0235"/>
<accession>Q1AZG5</accession>
<dbReference type="SUPFAM" id="SSF56317">
    <property type="entry name" value="Carbon-nitrogen hydrolase"/>
    <property type="match status" value="1"/>
</dbReference>
<dbReference type="OrthoDB" id="9811121at2"/>
<dbReference type="RefSeq" id="WP_011563231.1">
    <property type="nucleotide sequence ID" value="NC_008148.1"/>
</dbReference>
<feature type="domain" description="CN hydrolase" evidence="3">
    <location>
        <begin position="9"/>
        <end position="289"/>
    </location>
</feature>
<dbReference type="Pfam" id="PF00795">
    <property type="entry name" value="CN_hydrolase"/>
    <property type="match status" value="1"/>
</dbReference>
<dbReference type="Gene3D" id="3.60.110.10">
    <property type="entry name" value="Carbon-nitrogen hydrolase"/>
    <property type="match status" value="1"/>
</dbReference>
<name>Q1AZG5_RUBXD</name>
<dbReference type="EC" id="3.5.5.1" evidence="4"/>
<dbReference type="Proteomes" id="UP000006637">
    <property type="component" value="Chromosome"/>
</dbReference>
<dbReference type="InterPro" id="IPR003010">
    <property type="entry name" value="C-N_Hydrolase"/>
</dbReference>
<dbReference type="PhylomeDB" id="Q1AZG5"/>
<dbReference type="PANTHER" id="PTHR46044">
    <property type="entry name" value="NITRILASE"/>
    <property type="match status" value="1"/>
</dbReference>
<proteinExistence type="inferred from homology"/>
<dbReference type="PANTHER" id="PTHR46044:SF2">
    <property type="entry name" value="CN HYDROLASE DOMAIN-CONTAINING PROTEIN"/>
    <property type="match status" value="1"/>
</dbReference>
<organism evidence="4 5">
    <name type="scientific">Rubrobacter xylanophilus (strain DSM 9941 / JCM 11954 / NBRC 16129 / PRD-1)</name>
    <dbReference type="NCBI Taxonomy" id="266117"/>
    <lineage>
        <taxon>Bacteria</taxon>
        <taxon>Bacillati</taxon>
        <taxon>Actinomycetota</taxon>
        <taxon>Rubrobacteria</taxon>
        <taxon>Rubrobacterales</taxon>
        <taxon>Rubrobacteraceae</taxon>
        <taxon>Rubrobacter</taxon>
    </lineage>
</organism>
<evidence type="ECO:0000256" key="1">
    <source>
        <dbReference type="ARBA" id="ARBA00008129"/>
    </source>
</evidence>